<reference evidence="2 3" key="1">
    <citation type="submission" date="2024-06" db="EMBL/GenBank/DDBJ databases">
        <title>Genomic Encyclopedia of Type Strains, Phase IV (KMG-IV): sequencing the most valuable type-strain genomes for metagenomic binning, comparative biology and taxonomic classification.</title>
        <authorList>
            <person name="Goeker M."/>
        </authorList>
    </citation>
    <scope>NUCLEOTIDE SEQUENCE [LARGE SCALE GENOMIC DNA]</scope>
    <source>
        <strain evidence="2 3">DSM 29388</strain>
    </source>
</reference>
<dbReference type="PROSITE" id="PS51186">
    <property type="entry name" value="GNAT"/>
    <property type="match status" value="1"/>
</dbReference>
<dbReference type="InterPro" id="IPR016181">
    <property type="entry name" value="Acyl_CoA_acyltransferase"/>
</dbReference>
<keyword evidence="3" id="KW-1185">Reference proteome</keyword>
<name>A0ABV2LXC5_9FLAO</name>
<dbReference type="CDD" id="cd04301">
    <property type="entry name" value="NAT_SF"/>
    <property type="match status" value="1"/>
</dbReference>
<gene>
    <name evidence="2" type="ORF">ABID46_002395</name>
</gene>
<dbReference type="Proteomes" id="UP001549146">
    <property type="component" value="Unassembled WGS sequence"/>
</dbReference>
<comment type="caution">
    <text evidence="2">The sequence shown here is derived from an EMBL/GenBank/DDBJ whole genome shotgun (WGS) entry which is preliminary data.</text>
</comment>
<evidence type="ECO:0000259" key="1">
    <source>
        <dbReference type="PROSITE" id="PS51186"/>
    </source>
</evidence>
<dbReference type="InterPro" id="IPR000182">
    <property type="entry name" value="GNAT_dom"/>
</dbReference>
<evidence type="ECO:0000313" key="3">
    <source>
        <dbReference type="Proteomes" id="UP001549146"/>
    </source>
</evidence>
<organism evidence="2 3">
    <name type="scientific">Moheibacter stercoris</name>
    <dbReference type="NCBI Taxonomy" id="1628251"/>
    <lineage>
        <taxon>Bacteria</taxon>
        <taxon>Pseudomonadati</taxon>
        <taxon>Bacteroidota</taxon>
        <taxon>Flavobacteriia</taxon>
        <taxon>Flavobacteriales</taxon>
        <taxon>Weeksellaceae</taxon>
        <taxon>Moheibacter</taxon>
    </lineage>
</organism>
<evidence type="ECO:0000313" key="2">
    <source>
        <dbReference type="EMBL" id="MET3732804.1"/>
    </source>
</evidence>
<dbReference type="SUPFAM" id="SSF55729">
    <property type="entry name" value="Acyl-CoA N-acyltransferases (Nat)"/>
    <property type="match status" value="1"/>
</dbReference>
<accession>A0ABV2LXC5</accession>
<dbReference type="Gene3D" id="3.40.630.30">
    <property type="match status" value="1"/>
</dbReference>
<proteinExistence type="predicted"/>
<sequence>MNLVWHFKKFDELTSQELYKILQLRVEVFVVEQSCLYNECDGKDFKCDHLWCEQDGKILAYCRIVPPGVSYSEPSIGRVVSHPKSRHMKLGYELMRHSIQIIQNHFPNQSIRISAQSYLKKFYEKFGFQQVSEEYLEDNLPHMEMLKP</sequence>
<feature type="domain" description="N-acetyltransferase" evidence="1">
    <location>
        <begin position="8"/>
        <end position="148"/>
    </location>
</feature>
<dbReference type="RefSeq" id="WP_354510368.1">
    <property type="nucleotide sequence ID" value="NZ_JBEPMO010000019.1"/>
</dbReference>
<dbReference type="EMBL" id="JBEPMO010000019">
    <property type="protein sequence ID" value="MET3732804.1"/>
    <property type="molecule type" value="Genomic_DNA"/>
</dbReference>
<protein>
    <submittedName>
        <fullName evidence="2">ElaA protein</fullName>
    </submittedName>
</protein>
<dbReference type="Pfam" id="PF13673">
    <property type="entry name" value="Acetyltransf_10"/>
    <property type="match status" value="1"/>
</dbReference>